<name>A0ABN1F0J7_9ACTN</name>
<organism evidence="2 3">
    <name type="scientific">Streptomyces crystallinus</name>
    <dbReference type="NCBI Taxonomy" id="68191"/>
    <lineage>
        <taxon>Bacteria</taxon>
        <taxon>Bacillati</taxon>
        <taxon>Actinomycetota</taxon>
        <taxon>Actinomycetes</taxon>
        <taxon>Kitasatosporales</taxon>
        <taxon>Streptomycetaceae</taxon>
        <taxon>Streptomyces</taxon>
    </lineage>
</organism>
<evidence type="ECO:0008006" key="4">
    <source>
        <dbReference type="Google" id="ProtNLM"/>
    </source>
</evidence>
<proteinExistence type="predicted"/>
<reference evidence="2 3" key="1">
    <citation type="journal article" date="2019" name="Int. J. Syst. Evol. Microbiol.">
        <title>The Global Catalogue of Microorganisms (GCM) 10K type strain sequencing project: providing services to taxonomists for standard genome sequencing and annotation.</title>
        <authorList>
            <consortium name="The Broad Institute Genomics Platform"/>
            <consortium name="The Broad Institute Genome Sequencing Center for Infectious Disease"/>
            <person name="Wu L."/>
            <person name="Ma J."/>
        </authorList>
    </citation>
    <scope>NUCLEOTIDE SEQUENCE [LARGE SCALE GENOMIC DNA]</scope>
    <source>
        <strain evidence="2 3">JCM 5067</strain>
    </source>
</reference>
<dbReference type="RefSeq" id="WP_344069328.1">
    <property type="nucleotide sequence ID" value="NZ_BAAACA010000004.1"/>
</dbReference>
<comment type="caution">
    <text evidence="2">The sequence shown here is derived from an EMBL/GenBank/DDBJ whole genome shotgun (WGS) entry which is preliminary data.</text>
</comment>
<protein>
    <recommendedName>
        <fullName evidence="4">Phage portal protein</fullName>
    </recommendedName>
</protein>
<dbReference type="InterPro" id="IPR021145">
    <property type="entry name" value="Portal_protein_SPP1_Gp6-like"/>
</dbReference>
<sequence>MDKISNFTSPPTTALNWINYLQGKHGSQLAQIRRYAEYYEGDQQVMPFSQAIYNTAFGDTFRSWSDNFCALIIDAVNERLRVIGFRMTKDPDADEDAHAIWQRNHMDVQSSAAHLDAMIHGESYAIVWAGLDGEPVISCESAENVVVQYKPGSRTELDAAAKYFTDDWGRQHVTLWTPEYLYTSVTDEHGWLEPVQAPNPLGVVPVVPISNRLRLTGTAQSDLKAIIPLQDAINKTITDALVASEMAAFPARFVTGLEIAEDSDGNPIEPFRVAIDKVLQAEDPNAKFGQFQAADLSNYGSLIDLLTKHLASIARLPHWMIDSTGQPATGEGAEAAEYGLVAKIKERILHFGRAWVEVMRLCFKVKQDPRAGAFDASVIWADVENRSEAQHMDALVKLFSLGVPAAVLWERAGFTPQEIDRFPALLEDQEELIGSYPSAISGGGSSGADKPADPAEMAATAPQGNAGNSARKIAGDDGSRR</sequence>
<dbReference type="Proteomes" id="UP001500668">
    <property type="component" value="Unassembled WGS sequence"/>
</dbReference>
<dbReference type="EMBL" id="BAAACA010000004">
    <property type="protein sequence ID" value="GAA0579273.1"/>
    <property type="molecule type" value="Genomic_DNA"/>
</dbReference>
<evidence type="ECO:0000256" key="1">
    <source>
        <dbReference type="SAM" id="MobiDB-lite"/>
    </source>
</evidence>
<feature type="region of interest" description="Disordered" evidence="1">
    <location>
        <begin position="437"/>
        <end position="481"/>
    </location>
</feature>
<accession>A0ABN1F0J7</accession>
<dbReference type="Pfam" id="PF05133">
    <property type="entry name" value="SPP1_portal"/>
    <property type="match status" value="1"/>
</dbReference>
<evidence type="ECO:0000313" key="2">
    <source>
        <dbReference type="EMBL" id="GAA0579273.1"/>
    </source>
</evidence>
<keyword evidence="3" id="KW-1185">Reference proteome</keyword>
<evidence type="ECO:0000313" key="3">
    <source>
        <dbReference type="Proteomes" id="UP001500668"/>
    </source>
</evidence>
<gene>
    <name evidence="2" type="ORF">GCM10010394_04780</name>
</gene>